<dbReference type="GeneID" id="55002961"/>
<dbReference type="SUPFAM" id="SSF54060">
    <property type="entry name" value="His-Me finger endonucleases"/>
    <property type="match status" value="1"/>
</dbReference>
<dbReference type="EMBL" id="MH807814">
    <property type="protein sequence ID" value="AXY81779.1"/>
    <property type="molecule type" value="Genomic_DNA"/>
</dbReference>
<dbReference type="InterPro" id="IPR003615">
    <property type="entry name" value="HNH_nuc"/>
</dbReference>
<evidence type="ECO:0000313" key="3">
    <source>
        <dbReference type="Proteomes" id="UP000264101"/>
    </source>
</evidence>
<dbReference type="InterPro" id="IPR016177">
    <property type="entry name" value="DNA-bd_dom_sf"/>
</dbReference>
<sequence length="159" mass="18312">MDSSFIKDYIAVDISSPTGLVWIKQASRNTKVGTPAFTSQGSNQYYRGGFNHKSYLAHRVVFFLTHGYWPKQVDHIDGVRTNNNPANLRVITPAENQHNKRVKGYYLDKRSGKWLSKIRIDGRVQWLGLYTTKQEAHAVYLDAKRKTHPTAPERCYEPE</sequence>
<evidence type="ECO:0000313" key="2">
    <source>
        <dbReference type="EMBL" id="AXY81779.1"/>
    </source>
</evidence>
<organism evidence="2 3">
    <name type="scientific">Pectobacterium phage Lelidair</name>
    <dbReference type="NCBI Taxonomy" id="2320195"/>
    <lineage>
        <taxon>Viruses</taxon>
        <taxon>Duplodnaviria</taxon>
        <taxon>Heunggongvirae</taxon>
        <taxon>Uroviricota</taxon>
        <taxon>Caudoviricetes</taxon>
        <taxon>Autographivirales</taxon>
        <taxon>Autoscriptoviridae</taxon>
        <taxon>Corkvirinae</taxon>
        <taxon>Phimunavirus</taxon>
        <taxon>Phimunavirus lelidair</taxon>
    </lineage>
</organism>
<feature type="domain" description="HNH nuclease" evidence="1">
    <location>
        <begin position="55"/>
        <end position="97"/>
    </location>
</feature>
<keyword evidence="3" id="KW-1185">Reference proteome</keyword>
<proteinExistence type="predicted"/>
<dbReference type="SUPFAM" id="SSF54171">
    <property type="entry name" value="DNA-binding domain"/>
    <property type="match status" value="1"/>
</dbReference>
<dbReference type="Gene3D" id="3.90.75.20">
    <property type="match status" value="1"/>
</dbReference>
<protein>
    <recommendedName>
        <fullName evidence="1">HNH nuclease domain-containing protein</fullName>
    </recommendedName>
</protein>
<reference evidence="2 3" key="1">
    <citation type="submission" date="2018-08" db="EMBL/GenBank/DDBJ databases">
        <title>SRE bacteriophages.</title>
        <authorList>
            <person name="Carstens A.B."/>
            <person name="Djurhuus A.M."/>
            <person name="Kot W."/>
            <person name="Hansen L.H."/>
        </authorList>
    </citation>
    <scope>NUCLEOTIDE SEQUENCE [LARGE SCALE GENOMIC DNA]</scope>
</reference>
<dbReference type="Pfam" id="PF13392">
    <property type="entry name" value="HNH_3"/>
    <property type="match status" value="1"/>
</dbReference>
<name>A0A385IFJ4_9CAUD</name>
<dbReference type="RefSeq" id="YP_009811930.1">
    <property type="nucleotide sequence ID" value="NC_048058.1"/>
</dbReference>
<dbReference type="InterPro" id="IPR044925">
    <property type="entry name" value="His-Me_finger_sf"/>
</dbReference>
<evidence type="ECO:0000259" key="1">
    <source>
        <dbReference type="Pfam" id="PF13392"/>
    </source>
</evidence>
<dbReference type="GO" id="GO:0003677">
    <property type="term" value="F:DNA binding"/>
    <property type="evidence" value="ECO:0007669"/>
    <property type="project" value="InterPro"/>
</dbReference>
<accession>A0A385IFJ4</accession>
<dbReference type="KEGG" id="vg:55002961"/>
<dbReference type="Proteomes" id="UP000264101">
    <property type="component" value="Segment"/>
</dbReference>